<accession>A0A1G6XUN2</accession>
<sequence length="256" mass="29007">MKKIDWDEISLDDFKKDPVSVLEVTGAYWIARPETDEDWQRHYFLQVEFYDLRQAFEQGSASAAVTAYLLACDSGYDPPYWVQRWLYDAFFEFDASAGQKGLRALLNLTGKQRTGNEYAQRLRLDRDETIFAGLLRLKTLTGLGVEKCAEIFSHQGGGFYSSGGGYYRHRQRLHFVALGVKALCGIFDNNKHLLSDPDSWACHWLEDAQADPAGVFAEYGEAMRKAAADTNCSFTSEDFRRVEQRVLQGEPEAAPA</sequence>
<dbReference type="Proteomes" id="UP000243205">
    <property type="component" value="Unassembled WGS sequence"/>
</dbReference>
<dbReference type="STRING" id="57664.SAMN05661003_101389"/>
<dbReference type="AlphaFoldDB" id="A0A1G6XUN2"/>
<keyword evidence="2" id="KW-1185">Reference proteome</keyword>
<evidence type="ECO:0000313" key="1">
    <source>
        <dbReference type="EMBL" id="SDD81413.1"/>
    </source>
</evidence>
<protein>
    <submittedName>
        <fullName evidence="1">Uncharacterized protein</fullName>
    </submittedName>
</protein>
<proteinExistence type="predicted"/>
<evidence type="ECO:0000313" key="2">
    <source>
        <dbReference type="Proteomes" id="UP000243205"/>
    </source>
</evidence>
<dbReference type="EMBL" id="FNAQ01000001">
    <property type="protein sequence ID" value="SDD81413.1"/>
    <property type="molecule type" value="Genomic_DNA"/>
</dbReference>
<name>A0A1G6XUN2_9BACT</name>
<organism evidence="1 2">
    <name type="scientific">Desulfuromonas thiophila</name>
    <dbReference type="NCBI Taxonomy" id="57664"/>
    <lineage>
        <taxon>Bacteria</taxon>
        <taxon>Pseudomonadati</taxon>
        <taxon>Thermodesulfobacteriota</taxon>
        <taxon>Desulfuromonadia</taxon>
        <taxon>Desulfuromonadales</taxon>
        <taxon>Desulfuromonadaceae</taxon>
        <taxon>Desulfuromonas</taxon>
    </lineage>
</organism>
<reference evidence="2" key="1">
    <citation type="submission" date="2016-10" db="EMBL/GenBank/DDBJ databases">
        <authorList>
            <person name="Varghese N."/>
            <person name="Submissions S."/>
        </authorList>
    </citation>
    <scope>NUCLEOTIDE SEQUENCE [LARGE SCALE GENOMIC DNA]</scope>
    <source>
        <strain evidence="2">DSM 8987</strain>
    </source>
</reference>
<gene>
    <name evidence="1" type="ORF">SAMN05661003_101389</name>
</gene>
<dbReference type="RefSeq" id="WP_092075690.1">
    <property type="nucleotide sequence ID" value="NZ_FNAQ01000001.1"/>
</dbReference>